<comment type="caution">
    <text evidence="3">The sequence shown here is derived from an EMBL/GenBank/DDBJ whole genome shotgun (WGS) entry which is preliminary data.</text>
</comment>
<dbReference type="Gene3D" id="2.130.10.10">
    <property type="entry name" value="YVTN repeat-like/Quinoprotein amine dehydrogenase"/>
    <property type="match status" value="1"/>
</dbReference>
<protein>
    <submittedName>
        <fullName evidence="3">Uncharacterized protein</fullName>
    </submittedName>
</protein>
<organism evidence="3 4">
    <name type="scientific">Stylosanthes scabra</name>
    <dbReference type="NCBI Taxonomy" id="79078"/>
    <lineage>
        <taxon>Eukaryota</taxon>
        <taxon>Viridiplantae</taxon>
        <taxon>Streptophyta</taxon>
        <taxon>Embryophyta</taxon>
        <taxon>Tracheophyta</taxon>
        <taxon>Spermatophyta</taxon>
        <taxon>Magnoliopsida</taxon>
        <taxon>eudicotyledons</taxon>
        <taxon>Gunneridae</taxon>
        <taxon>Pentapetalae</taxon>
        <taxon>rosids</taxon>
        <taxon>fabids</taxon>
        <taxon>Fabales</taxon>
        <taxon>Fabaceae</taxon>
        <taxon>Papilionoideae</taxon>
        <taxon>50 kb inversion clade</taxon>
        <taxon>dalbergioids sensu lato</taxon>
        <taxon>Dalbergieae</taxon>
        <taxon>Pterocarpus clade</taxon>
        <taxon>Stylosanthes</taxon>
    </lineage>
</organism>
<reference evidence="3 4" key="1">
    <citation type="journal article" date="2023" name="Plants (Basel)">
        <title>Bridging the Gap: Combining Genomics and Transcriptomics Approaches to Understand Stylosanthes scabra, an Orphan Legume from the Brazilian Caatinga.</title>
        <authorList>
            <person name="Ferreira-Neto J.R.C."/>
            <person name="da Silva M.D."/>
            <person name="Binneck E."/>
            <person name="de Melo N.F."/>
            <person name="da Silva R.H."/>
            <person name="de Melo A.L.T.M."/>
            <person name="Pandolfi V."/>
            <person name="Bustamante F.O."/>
            <person name="Brasileiro-Vidal A.C."/>
            <person name="Benko-Iseppon A.M."/>
        </authorList>
    </citation>
    <scope>NUCLEOTIDE SEQUENCE [LARGE SCALE GENOMIC DNA]</scope>
    <source>
        <tissue evidence="3">Leaves</tissue>
    </source>
</reference>
<evidence type="ECO:0000313" key="3">
    <source>
        <dbReference type="EMBL" id="MED6223478.1"/>
    </source>
</evidence>
<evidence type="ECO:0000313" key="4">
    <source>
        <dbReference type="Proteomes" id="UP001341840"/>
    </source>
</evidence>
<dbReference type="Proteomes" id="UP001341840">
    <property type="component" value="Unassembled WGS sequence"/>
</dbReference>
<keyword evidence="1" id="KW-0853">WD repeat</keyword>
<feature type="non-terminal residue" evidence="3">
    <location>
        <position position="1"/>
    </location>
</feature>
<dbReference type="InterPro" id="IPR015943">
    <property type="entry name" value="WD40/YVTN_repeat-like_dom_sf"/>
</dbReference>
<keyword evidence="2" id="KW-0677">Repeat</keyword>
<proteinExistence type="predicted"/>
<keyword evidence="4" id="KW-1185">Reference proteome</keyword>
<evidence type="ECO:0000256" key="2">
    <source>
        <dbReference type="ARBA" id="ARBA00022737"/>
    </source>
</evidence>
<name>A0ABU6ZNA1_9FABA</name>
<dbReference type="InterPro" id="IPR050459">
    <property type="entry name" value="WD_repeat_RBAP46/RBAP48/MSI1"/>
</dbReference>
<evidence type="ECO:0000256" key="1">
    <source>
        <dbReference type="ARBA" id="ARBA00022574"/>
    </source>
</evidence>
<accession>A0ABU6ZNA1</accession>
<dbReference type="PANTHER" id="PTHR22850">
    <property type="entry name" value="WD40 REPEAT FAMILY"/>
    <property type="match status" value="1"/>
</dbReference>
<dbReference type="EMBL" id="JASCZI010272783">
    <property type="protein sequence ID" value="MED6223478.1"/>
    <property type="molecule type" value="Genomic_DNA"/>
</dbReference>
<gene>
    <name evidence="3" type="ORF">PIB30_074369</name>
</gene>
<sequence length="199" mass="21520">EEKEKRFAEMFEGDLDNAFKNKYVPKEEIPEEGAVKTKLIFLISFPFWNPKTPKPNLSPKGQSPSRALPSPPLQPQVVVAATSCVGATSCAAPIVAFVASHSLSRLTSSHSQEHHRAISSSVVPSPSLSSPPLPAQCQFADSPNVLIWDVEAQPNRHAVLGATNSRPDLILTGHQDNAEFALAMSPTGPYVLSGRWRTS</sequence>